<dbReference type="Gene3D" id="1.25.40.10">
    <property type="entry name" value="Tetratricopeptide repeat domain"/>
    <property type="match status" value="1"/>
</dbReference>
<dbReference type="Proteomes" id="UP000030185">
    <property type="component" value="Unassembled WGS sequence"/>
</dbReference>
<keyword evidence="3" id="KW-1185">Reference proteome</keyword>
<dbReference type="AlphaFoldDB" id="A0A098LEW5"/>
<feature type="transmembrane region" description="Helical" evidence="1">
    <location>
        <begin position="462"/>
        <end position="481"/>
    </location>
</feature>
<dbReference type="EMBL" id="BBLT01000005">
    <property type="protein sequence ID" value="GAL85491.1"/>
    <property type="molecule type" value="Genomic_DNA"/>
</dbReference>
<dbReference type="eggNOG" id="COG2339">
    <property type="taxonomic scope" value="Bacteria"/>
</dbReference>
<dbReference type="InterPro" id="IPR026898">
    <property type="entry name" value="PrsW"/>
</dbReference>
<dbReference type="SUPFAM" id="SSF48452">
    <property type="entry name" value="TPR-like"/>
    <property type="match status" value="1"/>
</dbReference>
<feature type="transmembrane region" description="Helical" evidence="1">
    <location>
        <begin position="363"/>
        <end position="386"/>
    </location>
</feature>
<gene>
    <name evidence="2" type="ORF">MYP_2720</name>
</gene>
<keyword evidence="1" id="KW-1133">Transmembrane helix</keyword>
<dbReference type="Pfam" id="PF13367">
    <property type="entry name" value="PrsW-protease"/>
    <property type="match status" value="1"/>
</dbReference>
<protein>
    <submittedName>
        <fullName evidence="2">Uncharacterized protein</fullName>
    </submittedName>
</protein>
<evidence type="ECO:0000313" key="2">
    <source>
        <dbReference type="EMBL" id="GAL85491.1"/>
    </source>
</evidence>
<feature type="transmembrane region" description="Helical" evidence="1">
    <location>
        <begin position="392"/>
        <end position="410"/>
    </location>
</feature>
<feature type="transmembrane region" description="Helical" evidence="1">
    <location>
        <begin position="493"/>
        <end position="512"/>
    </location>
</feature>
<reference evidence="2 3" key="1">
    <citation type="submission" date="2014-09" db="EMBL/GenBank/DDBJ databases">
        <title>Sporocytophaga myxococcoides PG-01 genome sequencing.</title>
        <authorList>
            <person name="Liu L."/>
            <person name="Gao P.J."/>
            <person name="Chen G.J."/>
            <person name="Wang L.S."/>
        </authorList>
    </citation>
    <scope>NUCLEOTIDE SEQUENCE [LARGE SCALE GENOMIC DNA]</scope>
    <source>
        <strain evidence="2 3">PG-01</strain>
    </source>
</reference>
<evidence type="ECO:0000256" key="1">
    <source>
        <dbReference type="SAM" id="Phobius"/>
    </source>
</evidence>
<dbReference type="OrthoDB" id="948309at2"/>
<feature type="transmembrane region" description="Helical" evidence="1">
    <location>
        <begin position="422"/>
        <end position="442"/>
    </location>
</feature>
<keyword evidence="1" id="KW-0812">Transmembrane</keyword>
<dbReference type="GO" id="GO:0008233">
    <property type="term" value="F:peptidase activity"/>
    <property type="evidence" value="ECO:0007669"/>
    <property type="project" value="InterPro"/>
</dbReference>
<feature type="transmembrane region" description="Helical" evidence="1">
    <location>
        <begin position="255"/>
        <end position="277"/>
    </location>
</feature>
<sequence length="642" mass="73886">MIRFYIILLSIGILFFSIINLTLKKPKVWEEQNVDLSYSPLTAHAPNIDTLDIDLHYKFINQHFNKPYVIETPIGYTYREDQSIKAYYESYIQYYDSVVTDIGNWGLGIINSRLNQYAIANEYFNKVHNKSLKYYNSERGLALLKLGYGNEAANSFKKEIDLGEKDEVVFKNLSKAYYQSRNFSDLNKLIYQSKLSIKWDDKIINDLNFMTGNYSDYLLKRFSITISLPSLIASVLIGIVWLIFLFLIIRIKLNHILIALLTCLISMVTSFLCFILYDFYRLKLGFTLTGGIVNDFLYCFLGIGLIEEIVKIIPFLFIYAFLSQKTKPIHLFIYAGASAIGFATVENLLYFKTDQLNIIHSRGLMVVISHVFDTSIIVYLIFLSNIKGNKNFILNLSLGILLAALSHGIYDFWLFNKYAYNLYLYTFIFMLTSMFIWIYFINNALNLSVKINDSYKVNNLRLKQYLIAGLFSIVLIEYILNGIINGADKANDVLYYGLVTNIFFMAFLSIRLTNINLLPGYLASFDFNIFTSRMHENSLLGKEFVLIAAKESFHPEAFPITGKLVSKVSISDDTDYFLFISDSSADSTNSISNFVLKSKSLLRFQSKKQKADVSIFIPISELQYINSIDDFKLLDKALITLK</sequence>
<dbReference type="PANTHER" id="PTHR36844:SF1">
    <property type="entry name" value="PROTEASE PRSW"/>
    <property type="match status" value="1"/>
</dbReference>
<dbReference type="STRING" id="153721.MYP_2720"/>
<keyword evidence="1" id="KW-0472">Membrane</keyword>
<feature type="transmembrane region" description="Helical" evidence="1">
    <location>
        <begin position="6"/>
        <end position="23"/>
    </location>
</feature>
<feature type="transmembrane region" description="Helical" evidence="1">
    <location>
        <begin position="328"/>
        <end position="351"/>
    </location>
</feature>
<organism evidence="2 3">
    <name type="scientific">Sporocytophaga myxococcoides</name>
    <dbReference type="NCBI Taxonomy" id="153721"/>
    <lineage>
        <taxon>Bacteria</taxon>
        <taxon>Pseudomonadati</taxon>
        <taxon>Bacteroidota</taxon>
        <taxon>Cytophagia</taxon>
        <taxon>Cytophagales</taxon>
        <taxon>Cytophagaceae</taxon>
        <taxon>Sporocytophaga</taxon>
    </lineage>
</organism>
<comment type="caution">
    <text evidence="2">The sequence shown here is derived from an EMBL/GenBank/DDBJ whole genome shotgun (WGS) entry which is preliminary data.</text>
</comment>
<name>A0A098LEW5_9BACT</name>
<dbReference type="PANTHER" id="PTHR36844">
    <property type="entry name" value="PROTEASE PRSW"/>
    <property type="match status" value="1"/>
</dbReference>
<feature type="transmembrane region" description="Helical" evidence="1">
    <location>
        <begin position="228"/>
        <end position="249"/>
    </location>
</feature>
<proteinExistence type="predicted"/>
<feature type="transmembrane region" description="Helical" evidence="1">
    <location>
        <begin position="297"/>
        <end position="322"/>
    </location>
</feature>
<evidence type="ECO:0000313" key="3">
    <source>
        <dbReference type="Proteomes" id="UP000030185"/>
    </source>
</evidence>
<dbReference type="RefSeq" id="WP_045464220.1">
    <property type="nucleotide sequence ID" value="NZ_BBLT01000005.1"/>
</dbReference>
<dbReference type="InterPro" id="IPR011990">
    <property type="entry name" value="TPR-like_helical_dom_sf"/>
</dbReference>
<accession>A0A098LEW5</accession>